<keyword evidence="1" id="KW-0540">Nuclease</keyword>
<dbReference type="PANTHER" id="PTHR30001:SF1">
    <property type="entry name" value="RIBONUCLEASE E_G-LIKE PROTEIN, CHLOROPLASTIC"/>
    <property type="match status" value="1"/>
</dbReference>
<sequence length="163" mass="18542">MLPVMLICLVGMQVRPSVTFMISEPCPCCHGIGRVEALDTSFSKIEREICRRLAVSGHKSDPEKPKSWPRFLLRVDHEMCTYLTSGKRTKLGILSSSLKVWILLKIARGFTRGAFELLPYSDQKDTDEQKELSPESPPPREAGRPRLSVFPIKKWMSRAKRAK</sequence>
<evidence type="ECO:0000256" key="3">
    <source>
        <dbReference type="SAM" id="SignalP"/>
    </source>
</evidence>
<keyword evidence="1" id="KW-0378">Hydrolase</keyword>
<evidence type="ECO:0000313" key="5">
    <source>
        <dbReference type="Proteomes" id="UP000324705"/>
    </source>
</evidence>
<feature type="signal peptide" evidence="3">
    <location>
        <begin position="1"/>
        <end position="19"/>
    </location>
</feature>
<evidence type="ECO:0000256" key="2">
    <source>
        <dbReference type="SAM" id="MobiDB-lite"/>
    </source>
</evidence>
<dbReference type="GO" id="GO:0003723">
    <property type="term" value="F:RNA binding"/>
    <property type="evidence" value="ECO:0007669"/>
    <property type="project" value="InterPro"/>
</dbReference>
<accession>A0A9R1A089</accession>
<feature type="region of interest" description="Disordered" evidence="2">
    <location>
        <begin position="122"/>
        <end position="148"/>
    </location>
</feature>
<dbReference type="PANTHER" id="PTHR30001">
    <property type="entry name" value="RIBONUCLEASE"/>
    <property type="match status" value="1"/>
</dbReference>
<protein>
    <submittedName>
        <fullName evidence="4">Uncharacterized protein</fullName>
    </submittedName>
</protein>
<dbReference type="InterPro" id="IPR004659">
    <property type="entry name" value="RNase_E/G"/>
</dbReference>
<keyword evidence="3" id="KW-0732">Signal</keyword>
<dbReference type="GO" id="GO:0006364">
    <property type="term" value="P:rRNA processing"/>
    <property type="evidence" value="ECO:0007669"/>
    <property type="project" value="TreeGrafter"/>
</dbReference>
<dbReference type="Gramene" id="TRITD7Bv1G096920.1">
    <property type="protein sequence ID" value="TRITD7Bv1G096920.1"/>
    <property type="gene ID" value="TRITD7Bv1G096920"/>
</dbReference>
<dbReference type="AlphaFoldDB" id="A0A9R1A089"/>
<dbReference type="GO" id="GO:0005737">
    <property type="term" value="C:cytoplasm"/>
    <property type="evidence" value="ECO:0007669"/>
    <property type="project" value="TreeGrafter"/>
</dbReference>
<gene>
    <name evidence="4" type="ORF">TRITD_7Bv1G096920</name>
</gene>
<feature type="chain" id="PRO_5040510955" evidence="3">
    <location>
        <begin position="20"/>
        <end position="163"/>
    </location>
</feature>
<evidence type="ECO:0000256" key="1">
    <source>
        <dbReference type="ARBA" id="ARBA00022722"/>
    </source>
</evidence>
<name>A0A9R1A089_TRITD</name>
<dbReference type="Proteomes" id="UP000324705">
    <property type="component" value="Chromosome 7B"/>
</dbReference>
<dbReference type="EMBL" id="LT934124">
    <property type="protein sequence ID" value="VAI87365.1"/>
    <property type="molecule type" value="Genomic_DNA"/>
</dbReference>
<dbReference type="Gene3D" id="3.40.1260.20">
    <property type="entry name" value="Ribonuclease E, catalytic domain"/>
    <property type="match status" value="1"/>
</dbReference>
<evidence type="ECO:0000313" key="4">
    <source>
        <dbReference type="EMBL" id="VAI87365.1"/>
    </source>
</evidence>
<reference evidence="4 5" key="1">
    <citation type="submission" date="2017-09" db="EMBL/GenBank/DDBJ databases">
        <authorList>
            <consortium name="International Durum Wheat Genome Sequencing Consortium (IDWGSC)"/>
            <person name="Milanesi L."/>
        </authorList>
    </citation>
    <scope>NUCLEOTIDE SEQUENCE [LARGE SCALE GENOMIC DNA]</scope>
    <source>
        <strain evidence="5">cv. Svevo</strain>
    </source>
</reference>
<proteinExistence type="predicted"/>
<dbReference type="GO" id="GO:0004540">
    <property type="term" value="F:RNA nuclease activity"/>
    <property type="evidence" value="ECO:0007669"/>
    <property type="project" value="InterPro"/>
</dbReference>
<organism evidence="4 5">
    <name type="scientific">Triticum turgidum subsp. durum</name>
    <name type="common">Durum wheat</name>
    <name type="synonym">Triticum durum</name>
    <dbReference type="NCBI Taxonomy" id="4567"/>
    <lineage>
        <taxon>Eukaryota</taxon>
        <taxon>Viridiplantae</taxon>
        <taxon>Streptophyta</taxon>
        <taxon>Embryophyta</taxon>
        <taxon>Tracheophyta</taxon>
        <taxon>Spermatophyta</taxon>
        <taxon>Magnoliopsida</taxon>
        <taxon>Liliopsida</taxon>
        <taxon>Poales</taxon>
        <taxon>Poaceae</taxon>
        <taxon>BOP clade</taxon>
        <taxon>Pooideae</taxon>
        <taxon>Triticodae</taxon>
        <taxon>Triticeae</taxon>
        <taxon>Triticinae</taxon>
        <taxon>Triticum</taxon>
    </lineage>
</organism>
<feature type="compositionally biased region" description="Basic and acidic residues" evidence="2">
    <location>
        <begin position="122"/>
        <end position="133"/>
    </location>
</feature>
<keyword evidence="5" id="KW-1185">Reference proteome</keyword>